<gene>
    <name evidence="1" type="ORF">DSM106972_019500</name>
</gene>
<dbReference type="AlphaFoldDB" id="A0A3S1CP18"/>
<reference evidence="1" key="2">
    <citation type="journal article" date="2019" name="Genome Biol. Evol.">
        <title>Day and night: Metabolic profiles and evolutionary relationships of six axenic non-marine cyanobacteria.</title>
        <authorList>
            <person name="Will S.E."/>
            <person name="Henke P."/>
            <person name="Boedeker C."/>
            <person name="Huang S."/>
            <person name="Brinkmann H."/>
            <person name="Rohde M."/>
            <person name="Jarek M."/>
            <person name="Friedl T."/>
            <person name="Seufert S."/>
            <person name="Schumacher M."/>
            <person name="Overmann J."/>
            <person name="Neumann-Schaal M."/>
            <person name="Petersen J."/>
        </authorList>
    </citation>
    <scope>NUCLEOTIDE SEQUENCE [LARGE SCALE GENOMIC DNA]</scope>
    <source>
        <strain evidence="1">PCC 7102</strain>
    </source>
</reference>
<dbReference type="EMBL" id="RSCL01000004">
    <property type="protein sequence ID" value="RUT07690.1"/>
    <property type="molecule type" value="Genomic_DNA"/>
</dbReference>
<dbReference type="Pfam" id="PF08843">
    <property type="entry name" value="AbiEii"/>
    <property type="match status" value="1"/>
</dbReference>
<evidence type="ECO:0000313" key="2">
    <source>
        <dbReference type="Proteomes" id="UP000271624"/>
    </source>
</evidence>
<dbReference type="OrthoDB" id="453240at2"/>
<dbReference type="RefSeq" id="WP_127080562.1">
    <property type="nucleotide sequence ID" value="NZ_RSCL01000004.1"/>
</dbReference>
<proteinExistence type="predicted"/>
<keyword evidence="2" id="KW-1185">Reference proteome</keyword>
<evidence type="ECO:0000313" key="1">
    <source>
        <dbReference type="EMBL" id="RUT07690.1"/>
    </source>
</evidence>
<evidence type="ECO:0008006" key="3">
    <source>
        <dbReference type="Google" id="ProtNLM"/>
    </source>
</evidence>
<accession>A0A3S1CP18</accession>
<dbReference type="InterPro" id="IPR014942">
    <property type="entry name" value="AbiEii"/>
</dbReference>
<sequence length="196" mass="22321">MCKIEDKQKQVLLDIKSIADSLQLSIMLVGAGARVLVFDNQLKIPGRGTFDLDFAIQVNNWLDFQAFSRAMTEGLSPLFKATKVSHKFIHISTDTEVDIVPFGTIGQPNQQIEWSDGNQMNILGLDEAFATAEARKIEEVEFKVINISAFLVLKLFAWNDRKAKKDLEDIYFILEKYNDDERVFSELIDELSEEVI</sequence>
<reference evidence="1" key="1">
    <citation type="submission" date="2018-12" db="EMBL/GenBank/DDBJ databases">
        <authorList>
            <person name="Will S."/>
            <person name="Neumann-Schaal M."/>
            <person name="Henke P."/>
        </authorList>
    </citation>
    <scope>NUCLEOTIDE SEQUENCE</scope>
    <source>
        <strain evidence="1">PCC 7102</strain>
    </source>
</reference>
<organism evidence="1 2">
    <name type="scientific">Dulcicalothrix desertica PCC 7102</name>
    <dbReference type="NCBI Taxonomy" id="232991"/>
    <lineage>
        <taxon>Bacteria</taxon>
        <taxon>Bacillati</taxon>
        <taxon>Cyanobacteriota</taxon>
        <taxon>Cyanophyceae</taxon>
        <taxon>Nostocales</taxon>
        <taxon>Calotrichaceae</taxon>
        <taxon>Dulcicalothrix</taxon>
    </lineage>
</organism>
<dbReference type="Proteomes" id="UP000271624">
    <property type="component" value="Unassembled WGS sequence"/>
</dbReference>
<comment type="caution">
    <text evidence="1">The sequence shown here is derived from an EMBL/GenBank/DDBJ whole genome shotgun (WGS) entry which is preliminary data.</text>
</comment>
<name>A0A3S1CP18_9CYAN</name>
<protein>
    <recommendedName>
        <fullName evidence="3">Nucleotidyltransferase</fullName>
    </recommendedName>
</protein>